<feature type="transmembrane region" description="Helical" evidence="1">
    <location>
        <begin position="6"/>
        <end position="24"/>
    </location>
</feature>
<accession>A0A8J5KHC7</accession>
<dbReference type="EMBL" id="JACMSC010000014">
    <property type="protein sequence ID" value="KAG6490155.1"/>
    <property type="molecule type" value="Genomic_DNA"/>
</dbReference>
<reference evidence="2 3" key="1">
    <citation type="submission" date="2020-08" db="EMBL/GenBank/DDBJ databases">
        <title>Plant Genome Project.</title>
        <authorList>
            <person name="Zhang R.-G."/>
        </authorList>
    </citation>
    <scope>NUCLEOTIDE SEQUENCE [LARGE SCALE GENOMIC DNA]</scope>
    <source>
        <tissue evidence="2">Rhizome</tissue>
    </source>
</reference>
<evidence type="ECO:0000313" key="3">
    <source>
        <dbReference type="Proteomes" id="UP000734854"/>
    </source>
</evidence>
<dbReference type="PANTHER" id="PTHR44742:SF2">
    <property type="entry name" value="24-METHYLENESTEROL C-METHYLTRANSFERASE 2"/>
    <property type="match status" value="1"/>
</dbReference>
<keyword evidence="3" id="KW-1185">Reference proteome</keyword>
<sequence>MDLSTTMWTTAVVGTIAVYWFVWVMGSVEVKGKRAVNLKMGSIMRDKVQDKYKQYWSFFLRSKEGIATASNDDNIPAFVDTFYNLVTDI</sequence>
<name>A0A8J5KHC7_ZINOF</name>
<evidence type="ECO:0000313" key="2">
    <source>
        <dbReference type="EMBL" id="KAG6490155.1"/>
    </source>
</evidence>
<dbReference type="Proteomes" id="UP000734854">
    <property type="component" value="Unassembled WGS sequence"/>
</dbReference>
<keyword evidence="1" id="KW-0812">Transmembrane</keyword>
<dbReference type="AlphaFoldDB" id="A0A8J5KHC7"/>
<proteinExistence type="predicted"/>
<keyword evidence="1" id="KW-0472">Membrane</keyword>
<comment type="caution">
    <text evidence="2">The sequence shown here is derived from an EMBL/GenBank/DDBJ whole genome shotgun (WGS) entry which is preliminary data.</text>
</comment>
<gene>
    <name evidence="2" type="ORF">ZIOFF_051440</name>
</gene>
<keyword evidence="1" id="KW-1133">Transmembrane helix</keyword>
<evidence type="ECO:0000256" key="1">
    <source>
        <dbReference type="SAM" id="Phobius"/>
    </source>
</evidence>
<organism evidence="2 3">
    <name type="scientific">Zingiber officinale</name>
    <name type="common">Ginger</name>
    <name type="synonym">Amomum zingiber</name>
    <dbReference type="NCBI Taxonomy" id="94328"/>
    <lineage>
        <taxon>Eukaryota</taxon>
        <taxon>Viridiplantae</taxon>
        <taxon>Streptophyta</taxon>
        <taxon>Embryophyta</taxon>
        <taxon>Tracheophyta</taxon>
        <taxon>Spermatophyta</taxon>
        <taxon>Magnoliopsida</taxon>
        <taxon>Liliopsida</taxon>
        <taxon>Zingiberales</taxon>
        <taxon>Zingiberaceae</taxon>
        <taxon>Zingiber</taxon>
    </lineage>
</organism>
<dbReference type="PANTHER" id="PTHR44742">
    <property type="match status" value="1"/>
</dbReference>
<protein>
    <submittedName>
        <fullName evidence="2">Uncharacterized protein</fullName>
    </submittedName>
</protein>